<evidence type="ECO:0008006" key="7">
    <source>
        <dbReference type="Google" id="ProtNLM"/>
    </source>
</evidence>
<dbReference type="GO" id="GO:0003824">
    <property type="term" value="F:catalytic activity"/>
    <property type="evidence" value="ECO:0007669"/>
    <property type="project" value="InterPro"/>
</dbReference>
<feature type="domain" description="Reverse transcriptase" evidence="4">
    <location>
        <begin position="1188"/>
        <end position="1465"/>
    </location>
</feature>
<dbReference type="Pfam" id="PF00078">
    <property type="entry name" value="RVT_1"/>
    <property type="match status" value="1"/>
</dbReference>
<dbReference type="SUPFAM" id="SSF57756">
    <property type="entry name" value="Retrovirus zinc finger-like domains"/>
    <property type="match status" value="1"/>
</dbReference>
<dbReference type="GO" id="GO:0008270">
    <property type="term" value="F:zinc ion binding"/>
    <property type="evidence" value="ECO:0007669"/>
    <property type="project" value="UniProtKB-KW"/>
</dbReference>
<dbReference type="SUPFAM" id="SSF56219">
    <property type="entry name" value="DNase I-like"/>
    <property type="match status" value="1"/>
</dbReference>
<keyword evidence="6" id="KW-1185">Reference proteome</keyword>
<dbReference type="PROSITE" id="PS50878">
    <property type="entry name" value="RT_POL"/>
    <property type="match status" value="1"/>
</dbReference>
<dbReference type="EMBL" id="CADCXV010001506">
    <property type="protein sequence ID" value="CAB0044972.1"/>
    <property type="molecule type" value="Genomic_DNA"/>
</dbReference>
<feature type="domain" description="CCHC-type" evidence="3">
    <location>
        <begin position="735"/>
        <end position="749"/>
    </location>
</feature>
<dbReference type="SUPFAM" id="SSF56672">
    <property type="entry name" value="DNA/RNA polymerases"/>
    <property type="match status" value="1"/>
</dbReference>
<dbReference type="PROSITE" id="PS50158">
    <property type="entry name" value="ZF_CCHC"/>
    <property type="match status" value="2"/>
</dbReference>
<protein>
    <recommendedName>
        <fullName evidence="7">Reverse transcriptase domain-containing protein</fullName>
    </recommendedName>
</protein>
<organism evidence="5 6">
    <name type="scientific">Trichogramma brassicae</name>
    <dbReference type="NCBI Taxonomy" id="86971"/>
    <lineage>
        <taxon>Eukaryota</taxon>
        <taxon>Metazoa</taxon>
        <taxon>Ecdysozoa</taxon>
        <taxon>Arthropoda</taxon>
        <taxon>Hexapoda</taxon>
        <taxon>Insecta</taxon>
        <taxon>Pterygota</taxon>
        <taxon>Neoptera</taxon>
        <taxon>Endopterygota</taxon>
        <taxon>Hymenoptera</taxon>
        <taxon>Apocrita</taxon>
        <taxon>Proctotrupomorpha</taxon>
        <taxon>Chalcidoidea</taxon>
        <taxon>Trichogrammatidae</taxon>
        <taxon>Trichogramma</taxon>
    </lineage>
</organism>
<reference evidence="5 6" key="1">
    <citation type="submission" date="2020-02" db="EMBL/GenBank/DDBJ databases">
        <authorList>
            <person name="Ferguson B K."/>
        </authorList>
    </citation>
    <scope>NUCLEOTIDE SEQUENCE [LARGE SCALE GENOMIC DNA]</scope>
</reference>
<dbReference type="InterPro" id="IPR036875">
    <property type="entry name" value="Znf_CCHC_sf"/>
</dbReference>
<dbReference type="GO" id="GO:0003676">
    <property type="term" value="F:nucleic acid binding"/>
    <property type="evidence" value="ECO:0007669"/>
    <property type="project" value="InterPro"/>
</dbReference>
<feature type="region of interest" description="Disordered" evidence="2">
    <location>
        <begin position="1770"/>
        <end position="1789"/>
    </location>
</feature>
<feature type="region of interest" description="Disordered" evidence="2">
    <location>
        <begin position="353"/>
        <end position="383"/>
    </location>
</feature>
<dbReference type="GO" id="GO:0071897">
    <property type="term" value="P:DNA biosynthetic process"/>
    <property type="evidence" value="ECO:0007669"/>
    <property type="project" value="UniProtKB-ARBA"/>
</dbReference>
<evidence type="ECO:0000256" key="2">
    <source>
        <dbReference type="SAM" id="MobiDB-lite"/>
    </source>
</evidence>
<dbReference type="InterPro" id="IPR005135">
    <property type="entry name" value="Endo/exonuclease/phosphatase"/>
</dbReference>
<dbReference type="Pfam" id="PF14529">
    <property type="entry name" value="Exo_endo_phos_2"/>
    <property type="match status" value="1"/>
</dbReference>
<dbReference type="SMART" id="SM00343">
    <property type="entry name" value="ZnF_C2HC"/>
    <property type="match status" value="2"/>
</dbReference>
<dbReference type="InterPro" id="IPR000477">
    <property type="entry name" value="RT_dom"/>
</dbReference>
<evidence type="ECO:0000313" key="5">
    <source>
        <dbReference type="EMBL" id="CAB0044972.1"/>
    </source>
</evidence>
<dbReference type="Gene3D" id="3.60.10.10">
    <property type="entry name" value="Endonuclease/exonuclease/phosphatase"/>
    <property type="match status" value="1"/>
</dbReference>
<name>A0A6H5J4H0_9HYME</name>
<dbReference type="Pfam" id="PF00098">
    <property type="entry name" value="zf-CCHC"/>
    <property type="match status" value="1"/>
</dbReference>
<evidence type="ECO:0000256" key="1">
    <source>
        <dbReference type="PROSITE-ProRule" id="PRU00047"/>
    </source>
</evidence>
<feature type="region of interest" description="Disordered" evidence="2">
    <location>
        <begin position="467"/>
        <end position="569"/>
    </location>
</feature>
<sequence length="1829" mass="203203">MYDAILRLNFDGDVRIVGFADDIAVVAVAKHLWQIEHDLNAAILQVRGALQALSLQTADHKTEALLITSRKKEETITITVGDHSIRSSPSIRYLGLHIDAKLKFDHHLRTVSAKAAGVIGALAKIMPNSGGPRSSRRKLYAHVVDSILLYGAPVWSTAAQKRAYIRQAESAHRRACLRVIGGRPHVAYEATYVLAGIPPLALLADERARLYGRRREDAKDEERLATLSKWQEAWDRSTKARWTHRLIQNIRVWIERRHGELNYHLTQLLTGHGFFKHHSRRYDYNQSAQCPVCPSSIENAEHVFYHCPRFSEERERLHSLLYVVMTPENTTRLMLAMGPTGVEWAAMLDGQRGRQAPTPADRTSIKSRTKSVSPLLTPMKRGSPPEMIAAATTSIILSAPLLTAKDAPLPSPADFATGSCEEKWTRVNGLVRGLAAFIEGRGNLHREVTRYTQSLVQAVLALNKTKKSLEPTRPSTADKAVGTPPMFAGGMSSKRPAQSPPATRAAPKRHTATATPRKLDENNNEAVDQDGFSLVDRRRRRQRCQPAAAADETASTRQQPKPRPTTRKIHHRPDAIVIKARDASTYASILRKLRSEQTLQQSVGSSVQSIRRSAAGALVLQLRRGVDNASYLGAEVGRVLGDEATASAIQHTTTIEIRDLDECATKKEIAEELGKSLGAPHLKEDVIKTLRKAYAGTQAAVAALPDDLAAKALKLGHIRIGWVNCRIRGREDALRCYRCWSPGHVSARCTGPDRSANCFRCGKTGHRIKDCSSSPVAAQDLLSQTILEQNINVAVLCDQYMNLDPPYWLADANNQAAIWVHGGCLLQERPARARPFFTWARINGIYFFSVYAPPRLADAEFSALLANIIEEARDKRPLIVAGDFNAWSTEWGCRVTRRRATALLDAFAALEAVLLNTGDMPTFTGPLGYSVIDLTFASDTLAPQITSWAVSELYTHSDHQAIVFELKTARPPRPSTRQSCKWNARTLDTECLSVMMAGTVVPPGPAEEMATSLMAAITSACDASMTKSGGRRRRGAVYWWTSEIADLRRACLRARRIAQRAHGRPNEEACRASYASARRLLRAAIKTSKRLCWNKLCDERSESNSPSSPSMVRRIVAALFPHVPDEPAPPPPLQAGAAVVPAVTLEELRGACRRIKNHTAPGPDGVPNSAIKFAIDAHPDIFMQVYTVCLRTGVFPACWKRQRLVLLPKPGKPPEEPSSYRPLCMLDTAGKILERIICDRLEAITESPEGLSDHQYGFRKGRSTINAIENVIATAREAIAGRRWNRGTKKYCAVVTLDVKNAFNSARWNSIHAALRRMRTPEYLLRIISSYLSARVLDYDTDDGPESYGVTAGVPQGSVLGPILWNAMYDAVLRLNFTGNVRIVGFADDIALVAVAKHLWQIEYDLSAAIEQVRDTLHELSLVTADHKTEALLITSRKKMENITITVGDCSIRSSPCIRYLGLHIDSRLRFNQHLQTVSEKAARVAGALARIMPNTGGPRSSRRELYARVVDSILLYGAPIWRCATETEAYIRQAEAVHRRACLRVISGRPHVSYDATYVIAGVPPLALLADERARIYQRRPEDVKEEERRETLRSLLTSAVVSALNGQSPGKRPKNLLEQFCHNHENPKQRKRIRVISSDSDDDDNVLDNYSGIKSLKYTKAGENDIHFNPYAYSYQATYYKPNVHLSLGDKLKNADNWSELFDEYLQKHDTVVDIYTNGSKIPGLSRVGAAVFARATRRWTPWPSRPSPAQTAYPPQSFSRIFSKASVRPHAKAPCKPTSEKDKRRPKNFTILPMRLRWPAIVPCACAEEGLSFDGDRCETTKGSYV</sequence>
<dbReference type="CDD" id="cd09077">
    <property type="entry name" value="R1-I-EN"/>
    <property type="match status" value="1"/>
</dbReference>
<dbReference type="InterPro" id="IPR043502">
    <property type="entry name" value="DNA/RNA_pol_sf"/>
</dbReference>
<keyword evidence="1" id="KW-0479">Metal-binding</keyword>
<evidence type="ECO:0000313" key="6">
    <source>
        <dbReference type="Proteomes" id="UP000479190"/>
    </source>
</evidence>
<dbReference type="PANTHER" id="PTHR19446">
    <property type="entry name" value="REVERSE TRANSCRIPTASES"/>
    <property type="match status" value="1"/>
</dbReference>
<evidence type="ECO:0000259" key="4">
    <source>
        <dbReference type="PROSITE" id="PS50878"/>
    </source>
</evidence>
<feature type="domain" description="CCHC-type" evidence="3">
    <location>
        <begin position="758"/>
        <end position="771"/>
    </location>
</feature>
<keyword evidence="1" id="KW-0863">Zinc-finger</keyword>
<dbReference type="Gene3D" id="4.10.60.10">
    <property type="entry name" value="Zinc finger, CCHC-type"/>
    <property type="match status" value="1"/>
</dbReference>
<dbReference type="InterPro" id="IPR036691">
    <property type="entry name" value="Endo/exonu/phosph_ase_sf"/>
</dbReference>
<gene>
    <name evidence="5" type="ORF">TBRA_LOCUS16532</name>
</gene>
<proteinExistence type="predicted"/>
<dbReference type="Proteomes" id="UP000479190">
    <property type="component" value="Unassembled WGS sequence"/>
</dbReference>
<dbReference type="OrthoDB" id="7554092at2759"/>
<dbReference type="InterPro" id="IPR001878">
    <property type="entry name" value="Znf_CCHC"/>
</dbReference>
<dbReference type="CDD" id="cd01650">
    <property type="entry name" value="RT_nLTR_like"/>
    <property type="match status" value="1"/>
</dbReference>
<keyword evidence="1" id="KW-0862">Zinc</keyword>
<evidence type="ECO:0000259" key="3">
    <source>
        <dbReference type="PROSITE" id="PS50158"/>
    </source>
</evidence>
<accession>A0A6H5J4H0</accession>